<keyword evidence="8" id="KW-1185">Reference proteome</keyword>
<reference evidence="7" key="2">
    <citation type="journal article" date="2023" name="Science">
        <title>Genomic signatures of disease resistance in endangered staghorn corals.</title>
        <authorList>
            <person name="Vollmer S.V."/>
            <person name="Selwyn J.D."/>
            <person name="Despard B.A."/>
            <person name="Roesel C.L."/>
        </authorList>
    </citation>
    <scope>NUCLEOTIDE SEQUENCE</scope>
    <source>
        <strain evidence="7">K2</strain>
    </source>
</reference>
<feature type="domain" description="CUB" evidence="5">
    <location>
        <begin position="30"/>
        <end position="144"/>
    </location>
</feature>
<sequence>MKLALFLMLFSVIAVWTSLVVEAGAAIPVCSPSNNNIDISVDGPGVITTPSFPDGYKSASCIWKFQAPVISVVAITIEVLQLQKWEDHLVIRDGADQSAPLIGKYGPCAKGSLTLFSSTNAVFLQANFPDFSTSNDLRIAYKPLNSGDVSCLNDDNKLPNFCSADTRLEKAYGVISSPLFPNNYGENENCIWVITPPAGYRLQLTFHWFGVEAHRYSKRKGLCYDDYVQISEKANGPPKQLPRLCGCKSLFTHVSSYEKMWVSFNSYQKANWPGFYATYRTISPEECPADDTNCSIAAMSGVSFNAQGKVCSVIAKTTSSSPVAKTAMVSPSQTSLISLPTSSLESSTKMSSQELILTTSSQVESSFKMQKTQPIATRSVRETYETKGQRSSPVAIESSVKTSDLSTNEKIIATQMANYISSSSRHLISLTSTTPKRTGTLVTMATTTQEETQAMLSSSAMTTPKSSIGKENTYGSPLTVMSLKNTKVETIVTSATQTSSLSSEKEKAVLQHTTSVVPRLSKTHASYSLVIGPEQRETVEVVAQFGRARNVSVTLSEIKTSTITREIPISSSTSSQVSKQNLGSTAEKTEDKEASIITELKSHKVQPSLSTVFYNDLSSKQGKDNEKEKAILQHTTSVVPRLSKTHASYSLVIGPEKRETVEVVAQFGRARNVSVTLSEIKTSTITREIPISSYSRSQVSKQNLGSTAEKTEDKEASIITELKSHKVQPSLSTVFYNDLSSKQGQDNSTPTSDSKSAVFVSSASLKSIGSYQSRTSVVKSTRIDGTTSLALPVHVISKSEHVTTILTNPPILLSHVTSSSEQVSPSRKPERVIPSKASEKASEIVSSEAPTAPAPTSATNELHGNDISVVNRTSTSPKGITVVCTHYAMDIAISRIQHPFLVINSLHLLKPECKILTANDTHALLRAPLEGCGTERKTSNDYMVYMNTVMGDTQSSTANPLITREGRMEFQFQCSYKRIHILSIVSFSPRKKVILTSDNPKYNVAINQYPVNVIPGQMMYFRVDVNSGDTKLLAFLEECWVTPTANPRDQTRYVIIERGCPRDSTLQYTYQKSATQKFSFQSFKFRHVPSPRLYVHCDVVTCRSSDAGSVCDMGCKENARRRRRESQPYIMDEDAS</sequence>
<dbReference type="InterPro" id="IPR055356">
    <property type="entry name" value="ZP-N"/>
</dbReference>
<dbReference type="CDD" id="cd00041">
    <property type="entry name" value="CUB"/>
    <property type="match status" value="2"/>
</dbReference>
<dbReference type="SMART" id="SM00042">
    <property type="entry name" value="CUB"/>
    <property type="match status" value="2"/>
</dbReference>
<dbReference type="PANTHER" id="PTHR11576:SF14">
    <property type="entry name" value="ZP DOMAIN-CONTAINING PROTEIN"/>
    <property type="match status" value="1"/>
</dbReference>
<feature type="compositionally biased region" description="Low complexity" evidence="3">
    <location>
        <begin position="846"/>
        <end position="859"/>
    </location>
</feature>
<feature type="chain" id="PRO_5042271656" evidence="4">
    <location>
        <begin position="26"/>
        <end position="1136"/>
    </location>
</feature>
<feature type="signal peptide" evidence="4">
    <location>
        <begin position="1"/>
        <end position="25"/>
    </location>
</feature>
<evidence type="ECO:0000259" key="5">
    <source>
        <dbReference type="PROSITE" id="PS01180"/>
    </source>
</evidence>
<dbReference type="PROSITE" id="PS51034">
    <property type="entry name" value="ZP_2"/>
    <property type="match status" value="1"/>
</dbReference>
<feature type="region of interest" description="Disordered" evidence="3">
    <location>
        <begin position="816"/>
        <end position="866"/>
    </location>
</feature>
<dbReference type="InterPro" id="IPR001507">
    <property type="entry name" value="ZP_dom"/>
</dbReference>
<dbReference type="Gene3D" id="2.60.120.290">
    <property type="entry name" value="Spermadhesin, CUB domain"/>
    <property type="match status" value="2"/>
</dbReference>
<evidence type="ECO:0000313" key="8">
    <source>
        <dbReference type="Proteomes" id="UP001249851"/>
    </source>
</evidence>
<organism evidence="7 8">
    <name type="scientific">Acropora cervicornis</name>
    <name type="common">Staghorn coral</name>
    <dbReference type="NCBI Taxonomy" id="6130"/>
    <lineage>
        <taxon>Eukaryota</taxon>
        <taxon>Metazoa</taxon>
        <taxon>Cnidaria</taxon>
        <taxon>Anthozoa</taxon>
        <taxon>Hexacorallia</taxon>
        <taxon>Scleractinia</taxon>
        <taxon>Astrocoeniina</taxon>
        <taxon>Acroporidae</taxon>
        <taxon>Acropora</taxon>
    </lineage>
</organism>
<evidence type="ECO:0000259" key="6">
    <source>
        <dbReference type="PROSITE" id="PS51034"/>
    </source>
</evidence>
<dbReference type="InterPro" id="IPR055355">
    <property type="entry name" value="ZP-C"/>
</dbReference>
<accession>A0AAD9QSW3</accession>
<evidence type="ECO:0000256" key="2">
    <source>
        <dbReference type="PROSITE-ProRule" id="PRU00059"/>
    </source>
</evidence>
<keyword evidence="4" id="KW-0732">Signal</keyword>
<dbReference type="Pfam" id="PF23344">
    <property type="entry name" value="ZP-N"/>
    <property type="match status" value="1"/>
</dbReference>
<dbReference type="Pfam" id="PF00431">
    <property type="entry name" value="CUB"/>
    <property type="match status" value="2"/>
</dbReference>
<dbReference type="Gene3D" id="2.60.40.4100">
    <property type="entry name" value="Zona pellucida, ZP-C domain"/>
    <property type="match status" value="1"/>
</dbReference>
<dbReference type="PANTHER" id="PTHR11576">
    <property type="entry name" value="ZONA PELLUCIDA SPERM-BINDING PROTEIN 3"/>
    <property type="match status" value="1"/>
</dbReference>
<dbReference type="InterPro" id="IPR035914">
    <property type="entry name" value="Sperma_CUB_dom_sf"/>
</dbReference>
<feature type="compositionally biased region" description="Low complexity" evidence="3">
    <location>
        <begin position="569"/>
        <end position="578"/>
    </location>
</feature>
<feature type="compositionally biased region" description="Polar residues" evidence="3">
    <location>
        <begin position="816"/>
        <end position="825"/>
    </location>
</feature>
<gene>
    <name evidence="7" type="ORF">P5673_009112</name>
</gene>
<evidence type="ECO:0000256" key="4">
    <source>
        <dbReference type="SAM" id="SignalP"/>
    </source>
</evidence>
<name>A0AAD9QSW3_ACRCE</name>
<evidence type="ECO:0000256" key="3">
    <source>
        <dbReference type="SAM" id="MobiDB-lite"/>
    </source>
</evidence>
<dbReference type="Proteomes" id="UP001249851">
    <property type="component" value="Unassembled WGS sequence"/>
</dbReference>
<dbReference type="EMBL" id="JARQWQ010000016">
    <property type="protein sequence ID" value="KAK2566500.1"/>
    <property type="molecule type" value="Genomic_DNA"/>
</dbReference>
<feature type="region of interest" description="Disordered" evidence="3">
    <location>
        <begin position="569"/>
        <end position="590"/>
    </location>
</feature>
<keyword evidence="1" id="KW-1015">Disulfide bond</keyword>
<comment type="caution">
    <text evidence="7">The sequence shown here is derived from an EMBL/GenBank/DDBJ whole genome shotgun (WGS) entry which is preliminary data.</text>
</comment>
<protein>
    <submittedName>
        <fullName evidence="7">ZP domain-containing protein</fullName>
    </submittedName>
</protein>
<reference evidence="7" key="1">
    <citation type="journal article" date="2023" name="G3 (Bethesda)">
        <title>Whole genome assembly and annotation of the endangered Caribbean coral Acropora cervicornis.</title>
        <authorList>
            <person name="Selwyn J.D."/>
            <person name="Vollmer S.V."/>
        </authorList>
    </citation>
    <scope>NUCLEOTIDE SEQUENCE</scope>
    <source>
        <strain evidence="7">K2</strain>
    </source>
</reference>
<feature type="domain" description="CUB" evidence="5">
    <location>
        <begin position="162"/>
        <end position="282"/>
    </location>
</feature>
<dbReference type="SMART" id="SM00241">
    <property type="entry name" value="ZP"/>
    <property type="match status" value="1"/>
</dbReference>
<feature type="domain" description="ZP" evidence="6">
    <location>
        <begin position="883"/>
        <end position="1118"/>
    </location>
</feature>
<feature type="compositionally biased region" description="Basic and acidic residues" evidence="3">
    <location>
        <begin position="827"/>
        <end position="842"/>
    </location>
</feature>
<dbReference type="Pfam" id="PF00100">
    <property type="entry name" value="Zona_pellucida"/>
    <property type="match status" value="1"/>
</dbReference>
<evidence type="ECO:0000256" key="1">
    <source>
        <dbReference type="ARBA" id="ARBA00023157"/>
    </source>
</evidence>
<dbReference type="Gene3D" id="2.60.40.3210">
    <property type="entry name" value="Zona pellucida, ZP-N domain"/>
    <property type="match status" value="1"/>
</dbReference>
<proteinExistence type="predicted"/>
<dbReference type="AlphaFoldDB" id="A0AAD9QSW3"/>
<dbReference type="SUPFAM" id="SSF49854">
    <property type="entry name" value="Spermadhesin, CUB domain"/>
    <property type="match status" value="2"/>
</dbReference>
<dbReference type="InterPro" id="IPR000859">
    <property type="entry name" value="CUB_dom"/>
</dbReference>
<evidence type="ECO:0000313" key="7">
    <source>
        <dbReference type="EMBL" id="KAK2566500.1"/>
    </source>
</evidence>
<comment type="caution">
    <text evidence="2">Lacks conserved residue(s) required for the propagation of feature annotation.</text>
</comment>
<dbReference type="PROSITE" id="PS01180">
    <property type="entry name" value="CUB"/>
    <property type="match status" value="2"/>
</dbReference>
<dbReference type="InterPro" id="IPR042235">
    <property type="entry name" value="ZP-C_dom"/>
</dbReference>